<dbReference type="OrthoDB" id="7584342at2"/>
<evidence type="ECO:0000313" key="2">
    <source>
        <dbReference type="EMBL" id="ACL60293.1"/>
    </source>
</evidence>
<evidence type="ECO:0000259" key="1">
    <source>
        <dbReference type="PROSITE" id="PS50851"/>
    </source>
</evidence>
<dbReference type="SUPFAM" id="SSF50341">
    <property type="entry name" value="CheW-like"/>
    <property type="match status" value="1"/>
</dbReference>
<dbReference type="EMBL" id="CP001349">
    <property type="protein sequence ID" value="ACL60293.1"/>
    <property type="molecule type" value="Genomic_DNA"/>
</dbReference>
<gene>
    <name evidence="2" type="ordered locus">Mnod_5449</name>
</gene>
<dbReference type="AlphaFoldDB" id="B8IMV0"/>
<dbReference type="InterPro" id="IPR039315">
    <property type="entry name" value="CheW"/>
</dbReference>
<accession>B8IMV0</accession>
<sequence length="164" mass="17103">MAGAAAFLVVDVAGTGCAVPREAVREILPLPRLWRPPGVPAALAGFFNLGGGAVPVLDLAALFGLSPGADAGRPMIYRHLLLVGEEAPLALLVDRVTDLVTVAQDCVTPVAAGTALNGCVAAEIRLGERLLHGLDVARILLTEERERLDAQTRAAQDRLAEWAA</sequence>
<name>B8IMV0_METNO</name>
<organism evidence="2 3">
    <name type="scientific">Methylobacterium nodulans (strain LMG 21967 / CNCM I-2342 / ORS 2060)</name>
    <dbReference type="NCBI Taxonomy" id="460265"/>
    <lineage>
        <taxon>Bacteria</taxon>
        <taxon>Pseudomonadati</taxon>
        <taxon>Pseudomonadota</taxon>
        <taxon>Alphaproteobacteria</taxon>
        <taxon>Hyphomicrobiales</taxon>
        <taxon>Methylobacteriaceae</taxon>
        <taxon>Methylobacterium</taxon>
    </lineage>
</organism>
<dbReference type="Gene3D" id="2.30.30.40">
    <property type="entry name" value="SH3 Domains"/>
    <property type="match status" value="1"/>
</dbReference>
<dbReference type="GO" id="GO:0007165">
    <property type="term" value="P:signal transduction"/>
    <property type="evidence" value="ECO:0007669"/>
    <property type="project" value="InterPro"/>
</dbReference>
<dbReference type="Gene3D" id="2.40.50.180">
    <property type="entry name" value="CheA-289, Domain 4"/>
    <property type="match status" value="1"/>
</dbReference>
<dbReference type="PANTHER" id="PTHR22617:SF23">
    <property type="entry name" value="CHEMOTAXIS PROTEIN CHEW"/>
    <property type="match status" value="1"/>
</dbReference>
<keyword evidence="3" id="KW-1185">Reference proteome</keyword>
<dbReference type="GO" id="GO:0006935">
    <property type="term" value="P:chemotaxis"/>
    <property type="evidence" value="ECO:0007669"/>
    <property type="project" value="InterPro"/>
</dbReference>
<protein>
    <submittedName>
        <fullName evidence="2">CheW protein</fullName>
    </submittedName>
</protein>
<dbReference type="Pfam" id="PF01584">
    <property type="entry name" value="CheW"/>
    <property type="match status" value="1"/>
</dbReference>
<dbReference type="STRING" id="460265.Mnod_5449"/>
<dbReference type="PANTHER" id="PTHR22617">
    <property type="entry name" value="CHEMOTAXIS SENSOR HISTIDINE KINASE-RELATED"/>
    <property type="match status" value="1"/>
</dbReference>
<feature type="domain" description="CheW-like" evidence="1">
    <location>
        <begin position="4"/>
        <end position="145"/>
    </location>
</feature>
<proteinExistence type="predicted"/>
<dbReference type="RefSeq" id="WP_015931900.1">
    <property type="nucleotide sequence ID" value="NC_011894.1"/>
</dbReference>
<dbReference type="PROSITE" id="PS50851">
    <property type="entry name" value="CHEW"/>
    <property type="match status" value="1"/>
</dbReference>
<dbReference type="KEGG" id="mno:Mnod_5449"/>
<dbReference type="GO" id="GO:0005829">
    <property type="term" value="C:cytosol"/>
    <property type="evidence" value="ECO:0007669"/>
    <property type="project" value="TreeGrafter"/>
</dbReference>
<dbReference type="SMART" id="SM00260">
    <property type="entry name" value="CheW"/>
    <property type="match status" value="1"/>
</dbReference>
<reference evidence="2 3" key="1">
    <citation type="submission" date="2009-01" db="EMBL/GenBank/DDBJ databases">
        <title>Complete sequence of chromosome of Methylobacterium nodulans ORS 2060.</title>
        <authorList>
            <consortium name="US DOE Joint Genome Institute"/>
            <person name="Lucas S."/>
            <person name="Copeland A."/>
            <person name="Lapidus A."/>
            <person name="Glavina del Rio T."/>
            <person name="Dalin E."/>
            <person name="Tice H."/>
            <person name="Bruce D."/>
            <person name="Goodwin L."/>
            <person name="Pitluck S."/>
            <person name="Sims D."/>
            <person name="Brettin T."/>
            <person name="Detter J.C."/>
            <person name="Han C."/>
            <person name="Larimer F."/>
            <person name="Land M."/>
            <person name="Hauser L."/>
            <person name="Kyrpides N."/>
            <person name="Ivanova N."/>
            <person name="Marx C.J."/>
            <person name="Richardson P."/>
        </authorList>
    </citation>
    <scope>NUCLEOTIDE SEQUENCE [LARGE SCALE GENOMIC DNA]</scope>
    <source>
        <strain evidence="3">LMG 21967 / CNCM I-2342 / ORS 2060</strain>
    </source>
</reference>
<dbReference type="InterPro" id="IPR036061">
    <property type="entry name" value="CheW-like_dom_sf"/>
</dbReference>
<dbReference type="Proteomes" id="UP000008207">
    <property type="component" value="Chromosome"/>
</dbReference>
<dbReference type="InterPro" id="IPR002545">
    <property type="entry name" value="CheW-lke_dom"/>
</dbReference>
<dbReference type="eggNOG" id="COG0835">
    <property type="taxonomic scope" value="Bacteria"/>
</dbReference>
<dbReference type="HOGENOM" id="CLU_115721_0_0_5"/>
<evidence type="ECO:0000313" key="3">
    <source>
        <dbReference type="Proteomes" id="UP000008207"/>
    </source>
</evidence>